<feature type="compositionally biased region" description="Basic and acidic residues" evidence="1">
    <location>
        <begin position="212"/>
        <end position="224"/>
    </location>
</feature>
<feature type="compositionally biased region" description="Basic and acidic residues" evidence="1">
    <location>
        <begin position="362"/>
        <end position="381"/>
    </location>
</feature>
<dbReference type="AlphaFoldDB" id="A0A5C3EXJ5"/>
<keyword evidence="3" id="KW-1185">Reference proteome</keyword>
<dbReference type="PANTHER" id="PTHR34117">
    <property type="entry name" value="STYLE CELL-CYCLE INHIBITOR 1"/>
    <property type="match status" value="1"/>
</dbReference>
<reference evidence="2 3" key="1">
    <citation type="submission" date="2018-03" db="EMBL/GenBank/DDBJ databases">
        <authorList>
            <person name="Guldener U."/>
        </authorList>
    </citation>
    <scope>NUCLEOTIDE SEQUENCE [LARGE SCALE GENOMIC DNA]</scope>
    <source>
        <strain evidence="2 3">DAOM196992</strain>
    </source>
</reference>
<feature type="region of interest" description="Disordered" evidence="1">
    <location>
        <begin position="199"/>
        <end position="389"/>
    </location>
</feature>
<evidence type="ECO:0008006" key="4">
    <source>
        <dbReference type="Google" id="ProtNLM"/>
    </source>
</evidence>
<evidence type="ECO:0000313" key="3">
    <source>
        <dbReference type="Proteomes" id="UP000323386"/>
    </source>
</evidence>
<feature type="compositionally biased region" description="Basic and acidic residues" evidence="1">
    <location>
        <begin position="1"/>
        <end position="12"/>
    </location>
</feature>
<protein>
    <recommendedName>
        <fullName evidence="4">Splicing arginine serine-rich 12</fullName>
    </recommendedName>
</protein>
<dbReference type="InterPro" id="IPR044688">
    <property type="entry name" value="SCI-1-like"/>
</dbReference>
<dbReference type="PANTHER" id="PTHR34117:SF1">
    <property type="entry name" value="STYLE CELL-CYCLE INHIBITOR 1"/>
    <property type="match status" value="1"/>
</dbReference>
<feature type="compositionally biased region" description="Basic and acidic residues" evidence="1">
    <location>
        <begin position="231"/>
        <end position="241"/>
    </location>
</feature>
<evidence type="ECO:0000256" key="1">
    <source>
        <dbReference type="SAM" id="MobiDB-lite"/>
    </source>
</evidence>
<organism evidence="2 3">
    <name type="scientific">Pseudozyma flocculosa</name>
    <dbReference type="NCBI Taxonomy" id="84751"/>
    <lineage>
        <taxon>Eukaryota</taxon>
        <taxon>Fungi</taxon>
        <taxon>Dikarya</taxon>
        <taxon>Basidiomycota</taxon>
        <taxon>Ustilaginomycotina</taxon>
        <taxon>Ustilaginomycetes</taxon>
        <taxon>Ustilaginales</taxon>
        <taxon>Ustilaginaceae</taxon>
        <taxon>Pseudozyma</taxon>
    </lineage>
</organism>
<feature type="region of interest" description="Disordered" evidence="1">
    <location>
        <begin position="1"/>
        <end position="104"/>
    </location>
</feature>
<evidence type="ECO:0000313" key="2">
    <source>
        <dbReference type="EMBL" id="SPO36954.1"/>
    </source>
</evidence>
<feature type="compositionally biased region" description="Basic and acidic residues" evidence="1">
    <location>
        <begin position="20"/>
        <end position="52"/>
    </location>
</feature>
<gene>
    <name evidence="2" type="ORF">PSFLO_02426</name>
</gene>
<accession>A0A5C3EXJ5</accession>
<feature type="compositionally biased region" description="Basic and acidic residues" evidence="1">
    <location>
        <begin position="76"/>
        <end position="86"/>
    </location>
</feature>
<feature type="compositionally biased region" description="Basic and acidic residues" evidence="1">
    <location>
        <begin position="271"/>
        <end position="334"/>
    </location>
</feature>
<sequence>MGEHSRSEDRDRDRRHRRHDTTATRDEQRSRHRDRERSRDRSDRRRDDRDKAASSSHRRRSRADAGEVAAEDDDHGNDHDHRHDDDQPGPAPPPRVDPHLDELGVAPLTNDDYFQKAAEFKVWLSESKGRYLDEISSKEARRYFDKFVDRWNSGRLSDDFYLGKVRSAAAPSSTQTRHKWNFASKSSYTQAEQDALASIRDTVDTMTNAETRGAKEAREAERKASKGRRLRGGEGGEDEQRAATGANSGAADSGWGSKRPASGATSSYADRQYEREAVEEAKQREEAAKRRRVNRDARDLAEELAPRATGRDALIEKRRERNAANRDFANRKDDDGLELDDATLMGGDDYGAALQGKSGGTSRREQARQERRQERQAEMTERVAAMRSKEQDTMAMFKQLAQQRFGGGAGS</sequence>
<dbReference type="EMBL" id="OOIP01000005">
    <property type="protein sequence ID" value="SPO36954.1"/>
    <property type="molecule type" value="Genomic_DNA"/>
</dbReference>
<dbReference type="Proteomes" id="UP000323386">
    <property type="component" value="Unassembled WGS sequence"/>
</dbReference>
<proteinExistence type="predicted"/>
<name>A0A5C3EXJ5_9BASI</name>
<dbReference type="OrthoDB" id="2139939at2759"/>